<keyword evidence="3" id="KW-1185">Reference proteome</keyword>
<feature type="non-terminal residue" evidence="2">
    <location>
        <position position="1"/>
    </location>
</feature>
<comment type="caution">
    <text evidence="2">The sequence shown here is derived from an EMBL/GenBank/DDBJ whole genome shotgun (WGS) entry which is preliminary data.</text>
</comment>
<accession>A0A072NVV4</accession>
<dbReference type="Proteomes" id="UP000027920">
    <property type="component" value="Unassembled WGS sequence"/>
</dbReference>
<sequence>AGPKKGLGAYSRYTLADEKIAFKLPAAITAPAASTIPLAAATAWLALFSESCLKIARGDKQTVLIWGGSSSVGQDAIQLVHDILL</sequence>
<dbReference type="Gene3D" id="3.40.50.720">
    <property type="entry name" value="NAD(P)-binding Rossmann-like Domain"/>
    <property type="match status" value="1"/>
</dbReference>
<dbReference type="InterPro" id="IPR036291">
    <property type="entry name" value="NAD(P)-bd_dom_sf"/>
</dbReference>
<gene>
    <name evidence="2" type="ORF">A1O9_12449</name>
</gene>
<evidence type="ECO:0000313" key="3">
    <source>
        <dbReference type="Proteomes" id="UP000027920"/>
    </source>
</evidence>
<proteinExistence type="predicted"/>
<dbReference type="VEuPathDB" id="FungiDB:A1O9_12449"/>
<dbReference type="OrthoDB" id="9992527at2759"/>
<keyword evidence="1" id="KW-0560">Oxidoreductase</keyword>
<evidence type="ECO:0000256" key="1">
    <source>
        <dbReference type="ARBA" id="ARBA00023002"/>
    </source>
</evidence>
<reference evidence="2 3" key="1">
    <citation type="submission" date="2013-03" db="EMBL/GenBank/DDBJ databases">
        <title>The Genome Sequence of Exophiala aquamarina CBS 119918.</title>
        <authorList>
            <consortium name="The Broad Institute Genomics Platform"/>
            <person name="Cuomo C."/>
            <person name="de Hoog S."/>
            <person name="Gorbushina A."/>
            <person name="Walker B."/>
            <person name="Young S.K."/>
            <person name="Zeng Q."/>
            <person name="Gargeya S."/>
            <person name="Fitzgerald M."/>
            <person name="Haas B."/>
            <person name="Abouelleil A."/>
            <person name="Allen A.W."/>
            <person name="Alvarado L."/>
            <person name="Arachchi H.M."/>
            <person name="Berlin A.M."/>
            <person name="Chapman S.B."/>
            <person name="Gainer-Dewar J."/>
            <person name="Goldberg J."/>
            <person name="Griggs A."/>
            <person name="Gujja S."/>
            <person name="Hansen M."/>
            <person name="Howarth C."/>
            <person name="Imamovic A."/>
            <person name="Ireland A."/>
            <person name="Larimer J."/>
            <person name="McCowan C."/>
            <person name="Murphy C."/>
            <person name="Pearson M."/>
            <person name="Poon T.W."/>
            <person name="Priest M."/>
            <person name="Roberts A."/>
            <person name="Saif S."/>
            <person name="Shea T."/>
            <person name="Sisk P."/>
            <person name="Sykes S."/>
            <person name="Wortman J."/>
            <person name="Nusbaum C."/>
            <person name="Birren B."/>
        </authorList>
    </citation>
    <scope>NUCLEOTIDE SEQUENCE [LARGE SCALE GENOMIC DNA]</scope>
    <source>
        <strain evidence="2 3">CBS 119918</strain>
    </source>
</reference>
<dbReference type="GeneID" id="25287343"/>
<dbReference type="AlphaFoldDB" id="A0A072NVV4"/>
<organism evidence="2 3">
    <name type="scientific">Exophiala aquamarina CBS 119918</name>
    <dbReference type="NCBI Taxonomy" id="1182545"/>
    <lineage>
        <taxon>Eukaryota</taxon>
        <taxon>Fungi</taxon>
        <taxon>Dikarya</taxon>
        <taxon>Ascomycota</taxon>
        <taxon>Pezizomycotina</taxon>
        <taxon>Eurotiomycetes</taxon>
        <taxon>Chaetothyriomycetidae</taxon>
        <taxon>Chaetothyriales</taxon>
        <taxon>Herpotrichiellaceae</taxon>
        <taxon>Exophiala</taxon>
    </lineage>
</organism>
<evidence type="ECO:0000313" key="2">
    <source>
        <dbReference type="EMBL" id="KEF51532.1"/>
    </source>
</evidence>
<dbReference type="RefSeq" id="XP_013254122.1">
    <property type="nucleotide sequence ID" value="XM_013398668.1"/>
</dbReference>
<dbReference type="GO" id="GO:0016651">
    <property type="term" value="F:oxidoreductase activity, acting on NAD(P)H"/>
    <property type="evidence" value="ECO:0007669"/>
    <property type="project" value="InterPro"/>
</dbReference>
<name>A0A072NVV4_9EURO</name>
<dbReference type="STRING" id="1182545.A0A072NVV4"/>
<dbReference type="HOGENOM" id="CLU_2518609_0_0_1"/>
<dbReference type="InterPro" id="IPR047122">
    <property type="entry name" value="Trans-enoyl_RdTase-like"/>
</dbReference>
<dbReference type="PANTHER" id="PTHR45348">
    <property type="entry name" value="HYPOTHETICAL OXIDOREDUCTASE (EUROFUNG)"/>
    <property type="match status" value="1"/>
</dbReference>
<dbReference type="PANTHER" id="PTHR45348:SF2">
    <property type="entry name" value="ZINC-TYPE ALCOHOL DEHYDROGENASE-LIKE PROTEIN C2E1P3.01"/>
    <property type="match status" value="1"/>
</dbReference>
<protein>
    <submittedName>
        <fullName evidence="2">Uncharacterized protein</fullName>
    </submittedName>
</protein>
<dbReference type="EMBL" id="AMGV01000023">
    <property type="protein sequence ID" value="KEF51532.1"/>
    <property type="molecule type" value="Genomic_DNA"/>
</dbReference>
<dbReference type="SUPFAM" id="SSF51735">
    <property type="entry name" value="NAD(P)-binding Rossmann-fold domains"/>
    <property type="match status" value="1"/>
</dbReference>
<dbReference type="Gene3D" id="3.90.180.10">
    <property type="entry name" value="Medium-chain alcohol dehydrogenases, catalytic domain"/>
    <property type="match status" value="1"/>
</dbReference>